<evidence type="ECO:0000313" key="2">
    <source>
        <dbReference type="EMBL" id="KAF3320690.1"/>
    </source>
</evidence>
<gene>
    <name evidence="2" type="ORF">FCM35_KLT14824</name>
</gene>
<dbReference type="InterPro" id="IPR013094">
    <property type="entry name" value="AB_hydrolase_3"/>
</dbReference>
<dbReference type="Proteomes" id="UP000623129">
    <property type="component" value="Unassembled WGS sequence"/>
</dbReference>
<accession>A0A833QAG5</accession>
<organism evidence="2 3">
    <name type="scientific">Carex littledalei</name>
    <dbReference type="NCBI Taxonomy" id="544730"/>
    <lineage>
        <taxon>Eukaryota</taxon>
        <taxon>Viridiplantae</taxon>
        <taxon>Streptophyta</taxon>
        <taxon>Embryophyta</taxon>
        <taxon>Tracheophyta</taxon>
        <taxon>Spermatophyta</taxon>
        <taxon>Magnoliopsida</taxon>
        <taxon>Liliopsida</taxon>
        <taxon>Poales</taxon>
        <taxon>Cyperaceae</taxon>
        <taxon>Cyperoideae</taxon>
        <taxon>Cariceae</taxon>
        <taxon>Carex</taxon>
        <taxon>Carex subgen. Euthyceras</taxon>
    </lineage>
</organism>
<reference evidence="2" key="1">
    <citation type="submission" date="2020-01" db="EMBL/GenBank/DDBJ databases">
        <title>Genome sequence of Kobresia littledalei, the first chromosome-level genome in the family Cyperaceae.</title>
        <authorList>
            <person name="Qu G."/>
        </authorList>
    </citation>
    <scope>NUCLEOTIDE SEQUENCE</scope>
    <source>
        <strain evidence="2">C.B.Clarke</strain>
        <tissue evidence="2">Leaf</tissue>
    </source>
</reference>
<dbReference type="InterPro" id="IPR050466">
    <property type="entry name" value="Carboxylest/Gibb_receptor"/>
</dbReference>
<dbReference type="Gene3D" id="3.40.50.1820">
    <property type="entry name" value="alpha/beta hydrolase"/>
    <property type="match status" value="1"/>
</dbReference>
<dbReference type="EMBL" id="SWLB01000028">
    <property type="protein sequence ID" value="KAF3320690.1"/>
    <property type="molecule type" value="Genomic_DNA"/>
</dbReference>
<dbReference type="OrthoDB" id="408631at2759"/>
<evidence type="ECO:0000259" key="1">
    <source>
        <dbReference type="Pfam" id="PF07859"/>
    </source>
</evidence>
<name>A0A833QAG5_9POAL</name>
<keyword evidence="3" id="KW-1185">Reference proteome</keyword>
<protein>
    <submittedName>
        <fullName evidence="2">Tuliposide A-converting enzyme 2</fullName>
    </submittedName>
</protein>
<dbReference type="GO" id="GO:0016787">
    <property type="term" value="F:hydrolase activity"/>
    <property type="evidence" value="ECO:0007669"/>
    <property type="project" value="InterPro"/>
</dbReference>
<evidence type="ECO:0000313" key="3">
    <source>
        <dbReference type="Proteomes" id="UP000623129"/>
    </source>
</evidence>
<comment type="caution">
    <text evidence="2">The sequence shown here is derived from an EMBL/GenBank/DDBJ whole genome shotgun (WGS) entry which is preliminary data.</text>
</comment>
<proteinExistence type="predicted"/>
<dbReference type="InterPro" id="IPR029058">
    <property type="entry name" value="AB_hydrolase_fold"/>
</dbReference>
<dbReference type="Pfam" id="PF07859">
    <property type="entry name" value="Abhydrolase_3"/>
    <property type="match status" value="1"/>
</dbReference>
<dbReference type="PANTHER" id="PTHR23024">
    <property type="entry name" value="ARYLACETAMIDE DEACETYLASE"/>
    <property type="match status" value="1"/>
</dbReference>
<feature type="domain" description="Alpha/beta hydrolase fold-3" evidence="1">
    <location>
        <begin position="74"/>
        <end position="130"/>
    </location>
</feature>
<dbReference type="SUPFAM" id="SSF53474">
    <property type="entry name" value="alpha/beta-Hydrolases"/>
    <property type="match status" value="1"/>
</dbReference>
<dbReference type="PANTHER" id="PTHR23024:SF458">
    <property type="entry name" value="ALPHA_BETA HYDROLASE FOLD-3 DOMAIN-CONTAINING PROTEIN"/>
    <property type="match status" value="1"/>
</dbReference>
<sequence>MDTDKEIQFEFYPTITVYKSGRIERFSRQTVPASVNPATGVTSKDVVIYSSTGLWVRLYLPKLTNPSEHKLSVVVYYHGGAFMIGSAADSLNHNYLNRLVADANIIAVSVDYRLAPEYPLPIGYDDSMAAF</sequence>
<dbReference type="AlphaFoldDB" id="A0A833QAG5"/>